<dbReference type="Pfam" id="PF14568">
    <property type="entry name" value="SUKH_6"/>
    <property type="match status" value="1"/>
</dbReference>
<sequence length="200" mass="22311">MASSMASLTKWLLPPKKSEEAPAKNDWAPAESLLGTELPGDYKQFVGTYGTGWINKYLHVMNPFSAKLPWMERMQLMLFTLHLVRRNAQVPGARDLPVPFGEINNLPYPVFPEPGGLLPWGYTINGDALCWLTKGTPDKWTLVADSRGQYAEFAGPMSAFLYDVLSERISWGIFQAGVNEEPVRPTFALHEVARRAGKGK</sequence>
<dbReference type="Proteomes" id="UP000309215">
    <property type="component" value="Unassembled WGS sequence"/>
</dbReference>
<evidence type="ECO:0008006" key="3">
    <source>
        <dbReference type="Google" id="ProtNLM"/>
    </source>
</evidence>
<evidence type="ECO:0000313" key="2">
    <source>
        <dbReference type="Proteomes" id="UP000309215"/>
    </source>
</evidence>
<dbReference type="EMBL" id="SSMQ01000003">
    <property type="protein sequence ID" value="TKD12250.1"/>
    <property type="molecule type" value="Genomic_DNA"/>
</dbReference>
<name>A0A4U1JHZ3_9BACT</name>
<dbReference type="InterPro" id="IPR037883">
    <property type="entry name" value="Knr4/Smi1-like_sf"/>
</dbReference>
<accession>A0A4U1JHZ3</accession>
<dbReference type="SUPFAM" id="SSF160631">
    <property type="entry name" value="SMI1/KNR4-like"/>
    <property type="match status" value="1"/>
</dbReference>
<keyword evidence="2" id="KW-1185">Reference proteome</keyword>
<dbReference type="OrthoDB" id="5572373at2"/>
<organism evidence="1 2">
    <name type="scientific">Polyangium fumosum</name>
    <dbReference type="NCBI Taxonomy" id="889272"/>
    <lineage>
        <taxon>Bacteria</taxon>
        <taxon>Pseudomonadati</taxon>
        <taxon>Myxococcota</taxon>
        <taxon>Polyangia</taxon>
        <taxon>Polyangiales</taxon>
        <taxon>Polyangiaceae</taxon>
        <taxon>Polyangium</taxon>
    </lineage>
</organism>
<evidence type="ECO:0000313" key="1">
    <source>
        <dbReference type="EMBL" id="TKD12250.1"/>
    </source>
</evidence>
<protein>
    <recommendedName>
        <fullName evidence="3">SMI1/KNR4 family protein</fullName>
    </recommendedName>
</protein>
<comment type="caution">
    <text evidence="1">The sequence shown here is derived from an EMBL/GenBank/DDBJ whole genome shotgun (WGS) entry which is preliminary data.</text>
</comment>
<dbReference type="RefSeq" id="WP_136927548.1">
    <property type="nucleotide sequence ID" value="NZ_SSMQ01000003.1"/>
</dbReference>
<gene>
    <name evidence="1" type="ORF">E8A74_03845</name>
</gene>
<reference evidence="1 2" key="1">
    <citation type="submission" date="2019-04" db="EMBL/GenBank/DDBJ databases">
        <authorList>
            <person name="Li Y."/>
            <person name="Wang J."/>
        </authorList>
    </citation>
    <scope>NUCLEOTIDE SEQUENCE [LARGE SCALE GENOMIC DNA]</scope>
    <source>
        <strain evidence="1 2">DSM 14668</strain>
    </source>
</reference>
<proteinExistence type="predicted"/>
<dbReference type="AlphaFoldDB" id="A0A4U1JHZ3"/>